<dbReference type="Pfam" id="PF00530">
    <property type="entry name" value="SRCR"/>
    <property type="match status" value="1"/>
</dbReference>
<gene>
    <name evidence="7" type="ORF">ElyMa_001763100</name>
</gene>
<dbReference type="GO" id="GO:0016020">
    <property type="term" value="C:membrane"/>
    <property type="evidence" value="ECO:0007669"/>
    <property type="project" value="InterPro"/>
</dbReference>
<keyword evidence="4" id="KW-0325">Glycoprotein</keyword>
<keyword evidence="7" id="KW-0675">Receptor</keyword>
<dbReference type="Gene3D" id="3.10.250.10">
    <property type="entry name" value="SRCR-like domain"/>
    <property type="match status" value="1"/>
</dbReference>
<dbReference type="InterPro" id="IPR053243">
    <property type="entry name" value="SJ_maturation_regulator"/>
</dbReference>
<dbReference type="AlphaFoldDB" id="A0AAV4EBS6"/>
<dbReference type="PANTHER" id="PTHR47653:SF1">
    <property type="entry name" value="DELETED IN MALIGNANT BRAIN TUMORS 1 PROTEIN"/>
    <property type="match status" value="1"/>
</dbReference>
<comment type="caution">
    <text evidence="7">The sequence shown here is derived from an EMBL/GenBank/DDBJ whole genome shotgun (WGS) entry which is preliminary data.</text>
</comment>
<keyword evidence="2" id="KW-0677">Repeat</keyword>
<dbReference type="Proteomes" id="UP000762676">
    <property type="component" value="Unassembled WGS sequence"/>
</dbReference>
<evidence type="ECO:0000256" key="4">
    <source>
        <dbReference type="ARBA" id="ARBA00023180"/>
    </source>
</evidence>
<feature type="disulfide bond" evidence="5">
    <location>
        <begin position="249"/>
        <end position="259"/>
    </location>
</feature>
<proteinExistence type="predicted"/>
<dbReference type="PROSITE" id="PS50287">
    <property type="entry name" value="SRCR_2"/>
    <property type="match status" value="1"/>
</dbReference>
<sequence length="441" mass="49015">MTVQGHNFDRGSVPRSDMISSRVKIFNRVSQLKLLLASLTCLFVLGPISVDGFQPITPPPRRNGGPIVANGRVYYLDHIPKHCQPPIIDTFSNGKLVKDNRAMMKADNPHIINGNIEIAPKGCLYIEPGSALRFAPGVGMIINGTLIARGSEDPGGRITMTKANGEDIGQPSGDWKEDARLVLGNTTRDGRLDLMYRGKWRAICTNYNNFTAIDANVTCRHLGFLKGNFTYHSFSRNLTDYILWEKPGCVGTENSLFDCPGALDVNMKTGMHICDGQEVIGFECEGLRPGLALDHWRGLDFYNSTTEKRFQLQDNYRVYRKVAMSFLEYLDISYTGLDSFHGQTSEYGIFYPKAAISASPHVPMMNNVTVMFGAYDGLNLTEIAGPIHIANSTISNNRGHGMYIQTSVGRTLINSTEVSNNWGDGIKWYLSNVTIFDFRTK</sequence>
<evidence type="ECO:0000256" key="5">
    <source>
        <dbReference type="PROSITE-ProRule" id="PRU00196"/>
    </source>
</evidence>
<keyword evidence="3 5" id="KW-1015">Disulfide bond</keyword>
<protein>
    <submittedName>
        <fullName evidence="7">Scavenger receptor cysteine-rich domain protein</fullName>
    </submittedName>
</protein>
<feature type="domain" description="SRCR" evidence="6">
    <location>
        <begin position="179"/>
        <end position="285"/>
    </location>
</feature>
<dbReference type="SMART" id="SM00202">
    <property type="entry name" value="SR"/>
    <property type="match status" value="1"/>
</dbReference>
<dbReference type="SMART" id="SM00710">
    <property type="entry name" value="PbH1"/>
    <property type="match status" value="2"/>
</dbReference>
<accession>A0AAV4EBS6</accession>
<dbReference type="EMBL" id="BMAT01003598">
    <property type="protein sequence ID" value="GFR58265.1"/>
    <property type="molecule type" value="Genomic_DNA"/>
</dbReference>
<keyword evidence="1" id="KW-0732">Signal</keyword>
<dbReference type="Gene3D" id="2.160.20.10">
    <property type="entry name" value="Single-stranded right-handed beta-helix, Pectin lyase-like"/>
    <property type="match status" value="1"/>
</dbReference>
<evidence type="ECO:0000313" key="8">
    <source>
        <dbReference type="Proteomes" id="UP000762676"/>
    </source>
</evidence>
<dbReference type="PANTHER" id="PTHR47653">
    <property type="entry name" value="PROTEIN BARK BEETLE"/>
    <property type="match status" value="1"/>
</dbReference>
<evidence type="ECO:0000256" key="2">
    <source>
        <dbReference type="ARBA" id="ARBA00022737"/>
    </source>
</evidence>
<evidence type="ECO:0000256" key="3">
    <source>
        <dbReference type="ARBA" id="ARBA00023157"/>
    </source>
</evidence>
<comment type="caution">
    <text evidence="5">Lacks conserved residue(s) required for the propagation of feature annotation.</text>
</comment>
<evidence type="ECO:0000256" key="1">
    <source>
        <dbReference type="ARBA" id="ARBA00022729"/>
    </source>
</evidence>
<keyword evidence="8" id="KW-1185">Reference proteome</keyword>
<dbReference type="PRINTS" id="PR00258">
    <property type="entry name" value="SPERACTRCPTR"/>
</dbReference>
<dbReference type="InterPro" id="IPR012334">
    <property type="entry name" value="Pectin_lyas_fold"/>
</dbReference>
<evidence type="ECO:0000313" key="7">
    <source>
        <dbReference type="EMBL" id="GFR58265.1"/>
    </source>
</evidence>
<name>A0AAV4EBS6_9GAST</name>
<dbReference type="SUPFAM" id="SSF56487">
    <property type="entry name" value="SRCR-like"/>
    <property type="match status" value="1"/>
</dbReference>
<dbReference type="InterPro" id="IPR006626">
    <property type="entry name" value="PbH1"/>
</dbReference>
<dbReference type="InterPro" id="IPR036772">
    <property type="entry name" value="SRCR-like_dom_sf"/>
</dbReference>
<dbReference type="GO" id="GO:0045217">
    <property type="term" value="P:cell-cell junction maintenance"/>
    <property type="evidence" value="ECO:0007669"/>
    <property type="project" value="TreeGrafter"/>
</dbReference>
<organism evidence="7 8">
    <name type="scientific">Elysia marginata</name>
    <dbReference type="NCBI Taxonomy" id="1093978"/>
    <lineage>
        <taxon>Eukaryota</taxon>
        <taxon>Metazoa</taxon>
        <taxon>Spiralia</taxon>
        <taxon>Lophotrochozoa</taxon>
        <taxon>Mollusca</taxon>
        <taxon>Gastropoda</taxon>
        <taxon>Heterobranchia</taxon>
        <taxon>Euthyneura</taxon>
        <taxon>Panpulmonata</taxon>
        <taxon>Sacoglossa</taxon>
        <taxon>Placobranchoidea</taxon>
        <taxon>Plakobranchidae</taxon>
        <taxon>Elysia</taxon>
    </lineage>
</organism>
<evidence type="ECO:0000259" key="6">
    <source>
        <dbReference type="PROSITE" id="PS50287"/>
    </source>
</evidence>
<dbReference type="InterPro" id="IPR001190">
    <property type="entry name" value="SRCR"/>
</dbReference>
<reference evidence="7 8" key="1">
    <citation type="journal article" date="2021" name="Elife">
        <title>Chloroplast acquisition without the gene transfer in kleptoplastic sea slugs, Plakobranchus ocellatus.</title>
        <authorList>
            <person name="Maeda T."/>
            <person name="Takahashi S."/>
            <person name="Yoshida T."/>
            <person name="Shimamura S."/>
            <person name="Takaki Y."/>
            <person name="Nagai Y."/>
            <person name="Toyoda A."/>
            <person name="Suzuki Y."/>
            <person name="Arimoto A."/>
            <person name="Ishii H."/>
            <person name="Satoh N."/>
            <person name="Nishiyama T."/>
            <person name="Hasebe M."/>
            <person name="Maruyama T."/>
            <person name="Minagawa J."/>
            <person name="Obokata J."/>
            <person name="Shigenobu S."/>
        </authorList>
    </citation>
    <scope>NUCLEOTIDE SEQUENCE [LARGE SCALE GENOMIC DNA]</scope>
</reference>